<reference evidence="2 3" key="1">
    <citation type="submission" date="2018-09" db="EMBL/GenBank/DDBJ databases">
        <title>YIM 75000 draft genome.</title>
        <authorList>
            <person name="Tang S."/>
            <person name="Feng Y."/>
        </authorList>
    </citation>
    <scope>NUCLEOTIDE SEQUENCE [LARGE SCALE GENOMIC DNA]</scope>
    <source>
        <strain evidence="2 3">YIM 75000</strain>
    </source>
</reference>
<gene>
    <name evidence="2" type="ORF">D5H78_09095</name>
</gene>
<sequence>MTTTDTVGVPTGIPPQASGLLHGAGTSAPTAVPDEEVEARVAAATPLAGPTALPPQVAAVEDQAVTATWRNGVTIDALWSIDETRNAWARIPGVGWRKVYNGRDGAFLALCTLAAQARQTGRTVNLREDADGMIHEIYLW</sequence>
<feature type="region of interest" description="Disordered" evidence="1">
    <location>
        <begin position="1"/>
        <end position="30"/>
    </location>
</feature>
<dbReference type="OrthoDB" id="4195837at2"/>
<dbReference type="Proteomes" id="UP000265614">
    <property type="component" value="Unassembled WGS sequence"/>
</dbReference>
<accession>A0A3A3YXH4</accession>
<dbReference type="AlphaFoldDB" id="A0A3A3YXH4"/>
<dbReference type="RefSeq" id="WP_119950110.1">
    <property type="nucleotide sequence ID" value="NZ_QZEZ01000003.1"/>
</dbReference>
<keyword evidence="3" id="KW-1185">Reference proteome</keyword>
<name>A0A3A3YXH4_9ACTN</name>
<evidence type="ECO:0000313" key="2">
    <source>
        <dbReference type="EMBL" id="RJK96379.1"/>
    </source>
</evidence>
<proteinExistence type="predicted"/>
<protein>
    <submittedName>
        <fullName evidence="2">Uncharacterized protein</fullName>
    </submittedName>
</protein>
<evidence type="ECO:0000313" key="3">
    <source>
        <dbReference type="Proteomes" id="UP000265614"/>
    </source>
</evidence>
<dbReference type="EMBL" id="QZEZ01000003">
    <property type="protein sequence ID" value="RJK96379.1"/>
    <property type="molecule type" value="Genomic_DNA"/>
</dbReference>
<evidence type="ECO:0000256" key="1">
    <source>
        <dbReference type="SAM" id="MobiDB-lite"/>
    </source>
</evidence>
<organism evidence="2 3">
    <name type="scientific">Vallicoccus soli</name>
    <dbReference type="NCBI Taxonomy" id="2339232"/>
    <lineage>
        <taxon>Bacteria</taxon>
        <taxon>Bacillati</taxon>
        <taxon>Actinomycetota</taxon>
        <taxon>Actinomycetes</taxon>
        <taxon>Motilibacterales</taxon>
        <taxon>Vallicoccaceae</taxon>
        <taxon>Vallicoccus</taxon>
    </lineage>
</organism>
<comment type="caution">
    <text evidence="2">The sequence shown here is derived from an EMBL/GenBank/DDBJ whole genome shotgun (WGS) entry which is preliminary data.</text>
</comment>